<name>A0ABP0MSD4_9DINO</name>
<sequence length="448" mass="49602">MVAIGSGVGSIMPWKADMTCYDIEVLSLIHHSHITVGLSCAQLGAARQGATHPSKLPSERRPWHTTDARHLRFSTARLMLRFARLTPGARLLDFCGGSGTIALEAACEFRDLHVVSADKSGKACRLAEANLAVARAEHLLAEGSQVKIVRKSIEEWRRHRFESSSHAFDLVISELPFGVSLRRVDSSLLIQALNAVLHPEGCAALICPQEQAAELQNALTEQHWKVHQCEGNILAAFHNGKMRSALPLWDESMRTYQWVEHKIRSLARKPSDKDIDATAQQERRGCLKRGVDGNWKPFERSLGALGCEPSMPFTAIPKKGGTMDPPQQLEQLLGGLHDWRDVQGVIKTVFQALCDVAHAQSHAVRELERRTAEMQEELMESLHRKADVSELRDARAQAEEEADSALEGQRRSSAEVQALRAGLGELHAAMEKQLELLPARSDVMSCGR</sequence>
<dbReference type="InterPro" id="IPR029063">
    <property type="entry name" value="SAM-dependent_MTases_sf"/>
</dbReference>
<evidence type="ECO:0000313" key="3">
    <source>
        <dbReference type="EMBL" id="CAK9052929.1"/>
    </source>
</evidence>
<dbReference type="PANTHER" id="PTHR14911">
    <property type="entry name" value="THUMP DOMAIN-CONTAINING"/>
    <property type="match status" value="1"/>
</dbReference>
<feature type="region of interest" description="Disordered" evidence="1">
    <location>
        <begin position="382"/>
        <end position="412"/>
    </location>
</feature>
<evidence type="ECO:0000313" key="4">
    <source>
        <dbReference type="Proteomes" id="UP001642464"/>
    </source>
</evidence>
<feature type="non-terminal residue" evidence="3">
    <location>
        <position position="448"/>
    </location>
</feature>
<dbReference type="PANTHER" id="PTHR14911:SF13">
    <property type="entry name" value="TRNA (GUANINE(6)-N2)-METHYLTRANSFERASE THUMP3"/>
    <property type="match status" value="1"/>
</dbReference>
<accession>A0ABP0MSD4</accession>
<dbReference type="SUPFAM" id="SSF53335">
    <property type="entry name" value="S-adenosyl-L-methionine-dependent methyltransferases"/>
    <property type="match status" value="1"/>
</dbReference>
<dbReference type="InterPro" id="IPR000241">
    <property type="entry name" value="RlmKL-like_Mtase"/>
</dbReference>
<proteinExistence type="predicted"/>
<feature type="compositionally biased region" description="Basic and acidic residues" evidence="1">
    <location>
        <begin position="382"/>
        <end position="398"/>
    </location>
</feature>
<evidence type="ECO:0000256" key="1">
    <source>
        <dbReference type="SAM" id="MobiDB-lite"/>
    </source>
</evidence>
<dbReference type="CDD" id="cd02440">
    <property type="entry name" value="AdoMet_MTases"/>
    <property type="match status" value="1"/>
</dbReference>
<protein>
    <submittedName>
        <fullName evidence="3">THUMP domain-containing protein 3</fullName>
    </submittedName>
</protein>
<gene>
    <name evidence="3" type="ORF">SCF082_LOCUS28912</name>
</gene>
<dbReference type="Proteomes" id="UP001642464">
    <property type="component" value="Unassembled WGS sequence"/>
</dbReference>
<dbReference type="EMBL" id="CAXAMM010023003">
    <property type="protein sequence ID" value="CAK9052929.1"/>
    <property type="molecule type" value="Genomic_DNA"/>
</dbReference>
<evidence type="ECO:0000259" key="2">
    <source>
        <dbReference type="Pfam" id="PF01170"/>
    </source>
</evidence>
<reference evidence="3 4" key="1">
    <citation type="submission" date="2024-02" db="EMBL/GenBank/DDBJ databases">
        <authorList>
            <person name="Chen Y."/>
            <person name="Shah S."/>
            <person name="Dougan E. K."/>
            <person name="Thang M."/>
            <person name="Chan C."/>
        </authorList>
    </citation>
    <scope>NUCLEOTIDE SEQUENCE [LARGE SCALE GENOMIC DNA]</scope>
</reference>
<keyword evidence="4" id="KW-1185">Reference proteome</keyword>
<organism evidence="3 4">
    <name type="scientific">Durusdinium trenchii</name>
    <dbReference type="NCBI Taxonomy" id="1381693"/>
    <lineage>
        <taxon>Eukaryota</taxon>
        <taxon>Sar</taxon>
        <taxon>Alveolata</taxon>
        <taxon>Dinophyceae</taxon>
        <taxon>Suessiales</taxon>
        <taxon>Symbiodiniaceae</taxon>
        <taxon>Durusdinium</taxon>
    </lineage>
</organism>
<feature type="domain" description="Ribosomal RNA large subunit methyltransferase K/L-like methyltransferase" evidence="2">
    <location>
        <begin position="70"/>
        <end position="226"/>
    </location>
</feature>
<comment type="caution">
    <text evidence="3">The sequence shown here is derived from an EMBL/GenBank/DDBJ whole genome shotgun (WGS) entry which is preliminary data.</text>
</comment>
<dbReference type="Pfam" id="PF01170">
    <property type="entry name" value="UPF0020"/>
    <property type="match status" value="1"/>
</dbReference>
<dbReference type="Gene3D" id="3.40.50.150">
    <property type="entry name" value="Vaccinia Virus protein VP39"/>
    <property type="match status" value="1"/>
</dbReference>